<keyword evidence="4" id="KW-1185">Reference proteome</keyword>
<gene>
    <name evidence="3" type="ordered locus">Runsl_2194</name>
</gene>
<evidence type="ECO:0000313" key="3">
    <source>
        <dbReference type="EMBL" id="AEI48606.1"/>
    </source>
</evidence>
<evidence type="ECO:0000313" key="4">
    <source>
        <dbReference type="Proteomes" id="UP000000493"/>
    </source>
</evidence>
<sequence length="874" mass="98586">MNRLFFALCFSISIYSFTQNTATPRSVSAPTISKQTVPNTAKPWTFWWWMGSTVTEKDITWQLENFAKAGLGGVHIIPIYGVKGLEKEAIPYLSPQWMQMLTHTIREGKRLGLGVDMTTGTGWPFGGPNVTPDMAAKKWQYTNGKVESVLTKQAVKRAAPGGAGLVLDPFASEAVPKYVQRFDSAFATVKDLPRAMYNDSYEVYGANWTDDFPNEFKKRRGYDLQSQWAAFMDTAQALVRIDYHQTLAELLAENYAKKWTDWSRQKGFVTRYQAHGSPGNLLDLYALSDIPETESFGSSRFPIKGLRVDDQYEVDRYGTPNPLAMKFASSPAHLLGKKLVSSESTTWLANHFKVSLSQIKPQLDELFTAGINHIFYHGTTYSPKNADYPGWLFYASTNYGMNSHFWKHYPLLNRYVERCQTILQNSQPDNDLLVYFPIHDLWATQARAGGGIHLLEVHHVDKWLLKLPFGKVSEWLWNNGFAFDFISDDQLQHFQPEASGKYKTVLIPATTYLPETTLARLGELQKMGVRVIFMEHLPKQPTGFYRQKERNEAFQKMLQTWSGQNFPSLQDLESIKPQGLEILLTSANLRQETWAKEGLKYIRKVQNGKVLYFIANQDQRFSEGWITLATSAKKVALYQPLTDKTTLLPVKIEGGKTQVYLTLRSGESCFLRLDANVGEGSAPAVQNLADVKNVKNTAPPLPVSPQAIPLQGTWKLEFLEGKPYLPKPVTLTQLGSWASLSDSAGYFSGTARYSLTFDLPKGVTSAQKITLDLGDVREVADVTLNGKKIGTAWSLPFRLDIPANTLKTKQNRLLIEVTNLSANYMRLRDAQQPEWKKFQEINVVDIQYKPFNAAKWSPMPSGLLSTVTLEASKN</sequence>
<dbReference type="InterPro" id="IPR053161">
    <property type="entry name" value="Ulvan_degrading_GH"/>
</dbReference>
<dbReference type="RefSeq" id="WP_013927917.1">
    <property type="nucleotide sequence ID" value="NC_015703.1"/>
</dbReference>
<dbReference type="Pfam" id="PF17132">
    <property type="entry name" value="Glyco_hydro_106"/>
    <property type="match status" value="2"/>
</dbReference>
<proteinExistence type="predicted"/>
<evidence type="ECO:0000259" key="2">
    <source>
        <dbReference type="Pfam" id="PF22666"/>
    </source>
</evidence>
<keyword evidence="1 3" id="KW-0378">Hydrolase</keyword>
<organism evidence="3 4">
    <name type="scientific">Runella slithyformis (strain ATCC 29530 / DSM 19594 / LMG 11500 / NCIMB 11436 / LSU 4)</name>
    <dbReference type="NCBI Taxonomy" id="761193"/>
    <lineage>
        <taxon>Bacteria</taxon>
        <taxon>Pseudomonadati</taxon>
        <taxon>Bacteroidota</taxon>
        <taxon>Cytophagia</taxon>
        <taxon>Cytophagales</taxon>
        <taxon>Spirosomataceae</taxon>
        <taxon>Runella</taxon>
    </lineage>
</organism>
<dbReference type="Proteomes" id="UP000000493">
    <property type="component" value="Chromosome"/>
</dbReference>
<dbReference type="Gene3D" id="2.60.120.260">
    <property type="entry name" value="Galactose-binding domain-like"/>
    <property type="match status" value="1"/>
</dbReference>
<dbReference type="SUPFAM" id="SSF49785">
    <property type="entry name" value="Galactose-binding domain-like"/>
    <property type="match status" value="1"/>
</dbReference>
<dbReference type="PANTHER" id="PTHR36848">
    <property type="entry name" value="DNA-BINDING PROTEIN (PUTATIVE SECRETED PROTEIN)-RELATED"/>
    <property type="match status" value="1"/>
</dbReference>
<dbReference type="InterPro" id="IPR054593">
    <property type="entry name" value="Beta-mannosidase-like_N2"/>
</dbReference>
<evidence type="ECO:0000256" key="1">
    <source>
        <dbReference type="ARBA" id="ARBA00022801"/>
    </source>
</evidence>
<dbReference type="PANTHER" id="PTHR36848:SF2">
    <property type="entry name" value="SECRETED PROTEIN"/>
    <property type="match status" value="1"/>
</dbReference>
<dbReference type="KEGG" id="rsi:Runsl_2194"/>
<feature type="domain" description="Beta-mannosidase-like galactose-binding" evidence="2">
    <location>
        <begin position="752"/>
        <end position="840"/>
    </location>
</feature>
<protein>
    <submittedName>
        <fullName evidence="3">Glycoside hydrolase family 2 sugar binding protein</fullName>
    </submittedName>
</protein>
<dbReference type="GO" id="GO:0004553">
    <property type="term" value="F:hydrolase activity, hydrolyzing O-glycosyl compounds"/>
    <property type="evidence" value="ECO:0007669"/>
    <property type="project" value="UniProtKB-ARBA"/>
</dbReference>
<reference evidence="3 4" key="2">
    <citation type="journal article" date="2012" name="Stand. Genomic Sci.">
        <title>Complete genome sequence of the aquatic bacterium Runella slithyformis type strain (LSU 4(T)).</title>
        <authorList>
            <person name="Copeland A."/>
            <person name="Zhang X."/>
            <person name="Misra M."/>
            <person name="Lapidus A."/>
            <person name="Nolan M."/>
            <person name="Lucas S."/>
            <person name="Deshpande S."/>
            <person name="Cheng J.F."/>
            <person name="Tapia R."/>
            <person name="Goodwin L.A."/>
            <person name="Pitluck S."/>
            <person name="Liolios K."/>
            <person name="Pagani I."/>
            <person name="Ivanova N."/>
            <person name="Mikhailova N."/>
            <person name="Pati A."/>
            <person name="Chen A."/>
            <person name="Palaniappan K."/>
            <person name="Land M."/>
            <person name="Hauser L."/>
            <person name="Pan C."/>
            <person name="Jeffries C.D."/>
            <person name="Detter J.C."/>
            <person name="Brambilla E.M."/>
            <person name="Rohde M."/>
            <person name="Djao O.D."/>
            <person name="Goker M."/>
            <person name="Sikorski J."/>
            <person name="Tindall B.J."/>
            <person name="Woyke T."/>
            <person name="Bristow J."/>
            <person name="Eisen J.A."/>
            <person name="Markowitz V."/>
            <person name="Hugenholtz P."/>
            <person name="Kyrpides N.C."/>
            <person name="Klenk H.P."/>
            <person name="Mavromatis K."/>
        </authorList>
    </citation>
    <scope>NUCLEOTIDE SEQUENCE [LARGE SCALE GENOMIC DNA]</scope>
    <source>
        <strain evidence="4">ATCC 29530 / DSM 19594 / LMG 11500 / NCIMB 11436 / LSU 4</strain>
    </source>
</reference>
<dbReference type="Pfam" id="PF22666">
    <property type="entry name" value="Glyco_hydro_2_N2"/>
    <property type="match status" value="1"/>
</dbReference>
<reference evidence="4" key="1">
    <citation type="submission" date="2011-06" db="EMBL/GenBank/DDBJ databases">
        <title>The complete genome of chromosome of Runella slithyformis DSM 19594.</title>
        <authorList>
            <consortium name="US DOE Joint Genome Institute (JGI-PGF)"/>
            <person name="Lucas S."/>
            <person name="Han J."/>
            <person name="Lapidus A."/>
            <person name="Bruce D."/>
            <person name="Goodwin L."/>
            <person name="Pitluck S."/>
            <person name="Peters L."/>
            <person name="Kyrpides N."/>
            <person name="Mavromatis K."/>
            <person name="Ivanova N."/>
            <person name="Ovchinnikova G."/>
            <person name="Zhang X."/>
            <person name="Misra M."/>
            <person name="Detter J.C."/>
            <person name="Tapia R."/>
            <person name="Han C."/>
            <person name="Land M."/>
            <person name="Hauser L."/>
            <person name="Markowitz V."/>
            <person name="Cheng J.-F."/>
            <person name="Hugenholtz P."/>
            <person name="Woyke T."/>
            <person name="Wu D."/>
            <person name="Tindall B."/>
            <person name="Faehrich R."/>
            <person name="Brambilla E."/>
            <person name="Klenk H.-P."/>
            <person name="Eisen J.A."/>
        </authorList>
    </citation>
    <scope>NUCLEOTIDE SEQUENCE [LARGE SCALE GENOMIC DNA]</scope>
    <source>
        <strain evidence="4">ATCC 29530 / DSM 19594 / LMG 11500 / NCIMB 11436 / LSU 4</strain>
    </source>
</reference>
<name>A0A7U3ZJY3_RUNSL</name>
<dbReference type="EMBL" id="CP002859">
    <property type="protein sequence ID" value="AEI48606.1"/>
    <property type="molecule type" value="Genomic_DNA"/>
</dbReference>
<dbReference type="InterPro" id="IPR008979">
    <property type="entry name" value="Galactose-bd-like_sf"/>
</dbReference>
<dbReference type="NCBIfam" id="NF045579">
    <property type="entry name" value="rhamnoside_JR"/>
    <property type="match status" value="1"/>
</dbReference>
<dbReference type="AlphaFoldDB" id="A0A7U3ZJY3"/>
<accession>A0A7U3ZJY3</accession>